<gene>
    <name evidence="1" type="ORF">FH603_1888</name>
</gene>
<accession>A0ABR6W4J4</accession>
<dbReference type="EMBL" id="VFIA01000009">
    <property type="protein sequence ID" value="MBC3791387.1"/>
    <property type="molecule type" value="Genomic_DNA"/>
</dbReference>
<evidence type="ECO:0000313" key="2">
    <source>
        <dbReference type="Proteomes" id="UP000700732"/>
    </source>
</evidence>
<proteinExistence type="predicted"/>
<sequence>MIRMLTLIWLFACPIDGHSQAQDSKTFIQDYFGAIAKLIYRDRLDSHQLDAMKSALNKDTLYGLRGIAYDSSQILILSPQERTYIDQALVKLAGIRWDRDLFKYGHVMSEDSLEAIFMGPKHRGWSYFRQHYGTSLQEFSNPIFIRDNTVCIFYSGHTCDYECGEGSLSIFRQENGNWHLWMKLYTWMS</sequence>
<reference evidence="1 2" key="1">
    <citation type="submission" date="2019-06" db="EMBL/GenBank/DDBJ databases">
        <title>Spirosoma utsteinense sp. nov. isolated from Antarctic ice-free soils.</title>
        <authorList>
            <person name="Tahon G."/>
        </authorList>
    </citation>
    <scope>NUCLEOTIDE SEQUENCE [LARGE SCALE GENOMIC DNA]</scope>
    <source>
        <strain evidence="1 2">LMG 31447</strain>
    </source>
</reference>
<organism evidence="1 2">
    <name type="scientific">Spirosoma utsteinense</name>
    <dbReference type="NCBI Taxonomy" id="2585773"/>
    <lineage>
        <taxon>Bacteria</taxon>
        <taxon>Pseudomonadati</taxon>
        <taxon>Bacteroidota</taxon>
        <taxon>Cytophagia</taxon>
        <taxon>Cytophagales</taxon>
        <taxon>Cytophagaceae</taxon>
        <taxon>Spirosoma</taxon>
    </lineage>
</organism>
<comment type="caution">
    <text evidence="1">The sequence shown here is derived from an EMBL/GenBank/DDBJ whole genome shotgun (WGS) entry which is preliminary data.</text>
</comment>
<evidence type="ECO:0000313" key="1">
    <source>
        <dbReference type="EMBL" id="MBC3791387.1"/>
    </source>
</evidence>
<dbReference type="RefSeq" id="WP_186737189.1">
    <property type="nucleotide sequence ID" value="NZ_VFIA01000009.1"/>
</dbReference>
<name>A0ABR6W4J4_9BACT</name>
<keyword evidence="2" id="KW-1185">Reference proteome</keyword>
<protein>
    <submittedName>
        <fullName evidence="1">Uncharacterized protein</fullName>
    </submittedName>
</protein>
<dbReference type="Proteomes" id="UP000700732">
    <property type="component" value="Unassembled WGS sequence"/>
</dbReference>